<sequence>MTCSQTPNERVPSDKEEMSIYAHDDWGLASIKYQREVRHRSSEALLKMLSNPNNMKVKIEQLNTQQNDGPPLKPTPSTKSHVAYPLIKGKPETIVLYLTFHMNHGRFDPNAYRLMARVSSLKGGTPSRSHNCCPRTNISPRTIKEENGVPFLKIIMGLGIQLKSLCKLREWWRMSIR</sequence>
<dbReference type="AlphaFoldDB" id="A0AAV7FCR4"/>
<reference evidence="1 2" key="1">
    <citation type="submission" date="2021-07" db="EMBL/GenBank/DDBJ databases">
        <title>The Aristolochia fimbriata genome: insights into angiosperm evolution, floral development and chemical biosynthesis.</title>
        <authorList>
            <person name="Jiao Y."/>
        </authorList>
    </citation>
    <scope>NUCLEOTIDE SEQUENCE [LARGE SCALE GENOMIC DNA]</scope>
    <source>
        <strain evidence="1">IBCAS-2021</strain>
        <tissue evidence="1">Leaf</tissue>
    </source>
</reference>
<gene>
    <name evidence="1" type="ORF">H6P81_003498</name>
</gene>
<accession>A0AAV7FCR4</accession>
<protein>
    <submittedName>
        <fullName evidence="1">Uncharacterized protein</fullName>
    </submittedName>
</protein>
<dbReference type="Proteomes" id="UP000825729">
    <property type="component" value="Unassembled WGS sequence"/>
</dbReference>
<proteinExistence type="predicted"/>
<evidence type="ECO:0000313" key="1">
    <source>
        <dbReference type="EMBL" id="KAG9458990.1"/>
    </source>
</evidence>
<organism evidence="1 2">
    <name type="scientific">Aristolochia fimbriata</name>
    <name type="common">White veined hardy Dutchman's pipe vine</name>
    <dbReference type="NCBI Taxonomy" id="158543"/>
    <lineage>
        <taxon>Eukaryota</taxon>
        <taxon>Viridiplantae</taxon>
        <taxon>Streptophyta</taxon>
        <taxon>Embryophyta</taxon>
        <taxon>Tracheophyta</taxon>
        <taxon>Spermatophyta</taxon>
        <taxon>Magnoliopsida</taxon>
        <taxon>Magnoliidae</taxon>
        <taxon>Piperales</taxon>
        <taxon>Aristolochiaceae</taxon>
        <taxon>Aristolochia</taxon>
    </lineage>
</organism>
<comment type="caution">
    <text evidence="1">The sequence shown here is derived from an EMBL/GenBank/DDBJ whole genome shotgun (WGS) entry which is preliminary data.</text>
</comment>
<name>A0AAV7FCR4_ARIFI</name>
<dbReference type="EMBL" id="JAINDJ010000002">
    <property type="protein sequence ID" value="KAG9458990.1"/>
    <property type="molecule type" value="Genomic_DNA"/>
</dbReference>
<keyword evidence="2" id="KW-1185">Reference proteome</keyword>
<evidence type="ECO:0000313" key="2">
    <source>
        <dbReference type="Proteomes" id="UP000825729"/>
    </source>
</evidence>